<dbReference type="SUPFAM" id="SSF51445">
    <property type="entry name" value="(Trans)glycosidases"/>
    <property type="match status" value="1"/>
</dbReference>
<sequence length="755" mass="84515">MSSSPTAGAFASSLDGGTASAGGEGGEDGSGVGAEMGDEAAGDSVSSASSWAALESTKARRKTVIGIRRGIVPAAEYDEAMDWIFLELRIRDWMEVPGEIGFGRLFLLYFFNVLHLAPVFKKSPAMAASVHIKGYESRARTQSTGCSQRKYAAGQWMCSSTGSSRRNNKLNQCPIPTISKSIEAQEVTSKHTTIMSTEVKVLPFTDKENAALANYVPVYVMLPLGVITSDNEFEKPRVLRKQLKKLKKAGVDGVMVDVWWGIIETKPRCYDWIAYRKLFQMVKEEGLRLQAIMSFHQCGGNVGDVVFIPIPQWVRDVGEYDPDIFYTNRKGTRNQEYLSLGVDNLPLFGSRTAVEIYSDYMKSFRKAMSDFLEEGLITDIEVGLGPAGEMRYPSYPETQGWVYPGIGEFQCYDKYLRADFKAAATKAGHPEWELPDDAGEYNDTPDATQFFGADGTYLTEKGKFFLTWYSNKLIKHGDQILDLANQAFLGCKVKLAAKVSGIHWWYKDDSHAAELTSGYYNLSDRDGYRPLARMLSRHYAILNFTCVEMRDSEQPAEAKSAPEELVQLVLSAGWREEIEVACENALNRYDKEAYNQMLKNARPNGINENGPPEHRISALTYLRLGDDLMKSSNLSLFKVFVKKMHADQDFCSNPEDYYKPIVPLERSKSEFSIDYILEATEPKEPFPFDDETDMPVGGGFSYWIKALFTKFISMFKYFGTRWIMDEDCKADQGPVGAVTSRRTLVPPESGAVAET</sequence>
<feature type="binding site" evidence="9">
    <location>
        <position position="304"/>
    </location>
    <ligand>
        <name>substrate</name>
    </ligand>
</feature>
<gene>
    <name evidence="12" type="ORF">J5N97_011614</name>
</gene>
<dbReference type="GO" id="GO:0000272">
    <property type="term" value="P:polysaccharide catabolic process"/>
    <property type="evidence" value="ECO:0007669"/>
    <property type="project" value="UniProtKB-KW"/>
</dbReference>
<feature type="region of interest" description="Disordered" evidence="11">
    <location>
        <begin position="1"/>
        <end position="44"/>
    </location>
</feature>
<evidence type="ECO:0000256" key="1">
    <source>
        <dbReference type="ARBA" id="ARBA00000546"/>
    </source>
</evidence>
<dbReference type="PANTHER" id="PTHR31352:SF40">
    <property type="entry name" value="BETA-AMYLASE 6"/>
    <property type="match status" value="1"/>
</dbReference>
<feature type="compositionally biased region" description="Gly residues" evidence="11">
    <location>
        <begin position="19"/>
        <end position="34"/>
    </location>
</feature>
<protein>
    <recommendedName>
        <fullName evidence="3 10">Beta-amylase</fullName>
        <ecNumber evidence="3 10">3.2.1.2</ecNumber>
    </recommendedName>
</protein>
<name>A0A9D5HNP2_9LILI</name>
<dbReference type="PRINTS" id="PR00750">
    <property type="entry name" value="BETAAMYLASE"/>
</dbReference>
<keyword evidence="6 10" id="KW-0326">Glycosidase</keyword>
<organism evidence="12 13">
    <name type="scientific">Dioscorea zingiberensis</name>
    <dbReference type="NCBI Taxonomy" id="325984"/>
    <lineage>
        <taxon>Eukaryota</taxon>
        <taxon>Viridiplantae</taxon>
        <taxon>Streptophyta</taxon>
        <taxon>Embryophyta</taxon>
        <taxon>Tracheophyta</taxon>
        <taxon>Spermatophyta</taxon>
        <taxon>Magnoliopsida</taxon>
        <taxon>Liliopsida</taxon>
        <taxon>Dioscoreales</taxon>
        <taxon>Dioscoreaceae</taxon>
        <taxon>Dioscorea</taxon>
    </lineage>
</organism>
<feature type="binding site" evidence="9">
    <location>
        <position position="257"/>
    </location>
    <ligand>
        <name>substrate</name>
    </ligand>
</feature>
<comment type="similarity">
    <text evidence="2 10">Belongs to the glycosyl hydrolase 14 family.</text>
</comment>
<dbReference type="PANTHER" id="PTHR31352">
    <property type="entry name" value="BETA-AMYLASE 1, CHLOROPLASTIC"/>
    <property type="match status" value="1"/>
</dbReference>
<dbReference type="Gene3D" id="3.20.20.80">
    <property type="entry name" value="Glycosidases"/>
    <property type="match status" value="1"/>
</dbReference>
<evidence type="ECO:0000256" key="4">
    <source>
        <dbReference type="ARBA" id="ARBA00022801"/>
    </source>
</evidence>
<feature type="binding site" evidence="9">
    <location>
        <position position="545"/>
    </location>
    <ligand>
        <name>substrate</name>
    </ligand>
</feature>
<dbReference type="PROSITE" id="PS00506">
    <property type="entry name" value="BETA_AMYLASE_1"/>
    <property type="match status" value="1"/>
</dbReference>
<dbReference type="InterPro" id="IPR017853">
    <property type="entry name" value="GH"/>
</dbReference>
<evidence type="ECO:0000256" key="2">
    <source>
        <dbReference type="ARBA" id="ARBA00005652"/>
    </source>
</evidence>
<keyword evidence="4 10" id="KW-0378">Hydrolase</keyword>
<dbReference type="GO" id="GO:0016161">
    <property type="term" value="F:beta-amylase activity"/>
    <property type="evidence" value="ECO:0007669"/>
    <property type="project" value="UniProtKB-EC"/>
</dbReference>
<reference evidence="12" key="1">
    <citation type="submission" date="2021-03" db="EMBL/GenBank/DDBJ databases">
        <authorList>
            <person name="Li Z."/>
            <person name="Yang C."/>
        </authorList>
    </citation>
    <scope>NUCLEOTIDE SEQUENCE</scope>
    <source>
        <strain evidence="12">Dzin_1.0</strain>
        <tissue evidence="12">Leaf</tissue>
    </source>
</reference>
<keyword evidence="5 10" id="KW-0119">Carbohydrate metabolism</keyword>
<feature type="binding site" evidence="9">
    <location>
        <begin position="584"/>
        <end position="585"/>
    </location>
    <ligand>
        <name>substrate</name>
    </ligand>
</feature>
<comment type="caution">
    <text evidence="12">The sequence shown here is derived from an EMBL/GenBank/DDBJ whole genome shotgun (WGS) entry which is preliminary data.</text>
</comment>
<proteinExistence type="inferred from homology"/>
<evidence type="ECO:0000256" key="8">
    <source>
        <dbReference type="PIRSR" id="PIRSR601554-1"/>
    </source>
</evidence>
<dbReference type="Proteomes" id="UP001085076">
    <property type="component" value="Miscellaneous, Linkage group lg02"/>
</dbReference>
<feature type="binding site" evidence="9">
    <location>
        <position position="503"/>
    </location>
    <ligand>
        <name>substrate</name>
    </ligand>
</feature>
<accession>A0A9D5HNP2</accession>
<dbReference type="EMBL" id="JAGGNH010000002">
    <property type="protein sequence ID" value="KAJ0983359.1"/>
    <property type="molecule type" value="Genomic_DNA"/>
</dbReference>
<comment type="catalytic activity">
    <reaction evidence="1 10">
        <text>Hydrolysis of (1-&gt;4)-alpha-D-glucosidic linkages in polysaccharides so as to remove successive maltose units from the non-reducing ends of the chains.</text>
        <dbReference type="EC" id="3.2.1.2"/>
    </reaction>
</comment>
<evidence type="ECO:0000313" key="12">
    <source>
        <dbReference type="EMBL" id="KAJ0983359.1"/>
    </source>
</evidence>
<feature type="active site" description="Proton donor" evidence="8">
    <location>
        <position position="389"/>
    </location>
</feature>
<evidence type="ECO:0000313" key="13">
    <source>
        <dbReference type="Proteomes" id="UP001085076"/>
    </source>
</evidence>
<evidence type="ECO:0000256" key="9">
    <source>
        <dbReference type="PIRSR" id="PIRSR601554-2"/>
    </source>
</evidence>
<dbReference type="InterPro" id="IPR018238">
    <property type="entry name" value="Glyco_hydro_14_CS"/>
</dbReference>
<dbReference type="PRINTS" id="PR00842">
    <property type="entry name" value="GLHYDLASE14B"/>
</dbReference>
<evidence type="ECO:0000256" key="10">
    <source>
        <dbReference type="RuleBase" id="RU000509"/>
    </source>
</evidence>
<keyword evidence="7 10" id="KW-0624">Polysaccharide degradation</keyword>
<feature type="binding site" evidence="9">
    <location>
        <position position="296"/>
    </location>
    <ligand>
        <name>substrate</name>
    </ligand>
</feature>
<reference evidence="12" key="2">
    <citation type="journal article" date="2022" name="Hortic Res">
        <title>The genome of Dioscorea zingiberensis sheds light on the biosynthesis, origin and evolution of the medicinally important diosgenin saponins.</title>
        <authorList>
            <person name="Li Y."/>
            <person name="Tan C."/>
            <person name="Li Z."/>
            <person name="Guo J."/>
            <person name="Li S."/>
            <person name="Chen X."/>
            <person name="Wang C."/>
            <person name="Dai X."/>
            <person name="Yang H."/>
            <person name="Song W."/>
            <person name="Hou L."/>
            <person name="Xu J."/>
            <person name="Tong Z."/>
            <person name="Xu A."/>
            <person name="Yuan X."/>
            <person name="Wang W."/>
            <person name="Yang Q."/>
            <person name="Chen L."/>
            <person name="Sun Z."/>
            <person name="Wang K."/>
            <person name="Pan B."/>
            <person name="Chen J."/>
            <person name="Bao Y."/>
            <person name="Liu F."/>
            <person name="Qi X."/>
            <person name="Gang D.R."/>
            <person name="Wen J."/>
            <person name="Li J."/>
        </authorList>
    </citation>
    <scope>NUCLEOTIDE SEQUENCE</scope>
    <source>
        <strain evidence="12">Dzin_1.0</strain>
    </source>
</reference>
<feature type="binding site" evidence="9">
    <location>
        <position position="498"/>
    </location>
    <ligand>
        <name>substrate</name>
    </ligand>
</feature>
<evidence type="ECO:0000256" key="11">
    <source>
        <dbReference type="SAM" id="MobiDB-lite"/>
    </source>
</evidence>
<evidence type="ECO:0000256" key="3">
    <source>
        <dbReference type="ARBA" id="ARBA00012594"/>
    </source>
</evidence>
<dbReference type="OrthoDB" id="1660156at2759"/>
<dbReference type="PROSITE" id="PS00679">
    <property type="entry name" value="BETA_AMYLASE_2"/>
    <property type="match status" value="1"/>
</dbReference>
<dbReference type="InterPro" id="IPR001371">
    <property type="entry name" value="Glyco_hydro_14B_pln"/>
</dbReference>
<keyword evidence="13" id="KW-1185">Reference proteome</keyword>
<dbReference type="FunFam" id="3.20.20.80:FF:000066">
    <property type="entry name" value="Beta-amylase"/>
    <property type="match status" value="1"/>
</dbReference>
<evidence type="ECO:0000256" key="5">
    <source>
        <dbReference type="ARBA" id="ARBA00023277"/>
    </source>
</evidence>
<evidence type="ECO:0000256" key="7">
    <source>
        <dbReference type="ARBA" id="ARBA00023326"/>
    </source>
</evidence>
<dbReference type="AlphaFoldDB" id="A0A9D5HNP2"/>
<feature type="binding site" evidence="9">
    <location>
        <position position="623"/>
    </location>
    <ligand>
        <name>substrate</name>
    </ligand>
</feature>
<feature type="active site" description="Proton acceptor" evidence="8">
    <location>
        <position position="583"/>
    </location>
</feature>
<dbReference type="EC" id="3.2.1.2" evidence="3 10"/>
<dbReference type="InterPro" id="IPR001554">
    <property type="entry name" value="Glyco_hydro_14"/>
</dbReference>
<dbReference type="Pfam" id="PF01373">
    <property type="entry name" value="Glyco_hydro_14"/>
    <property type="match status" value="1"/>
</dbReference>
<evidence type="ECO:0000256" key="6">
    <source>
        <dbReference type="ARBA" id="ARBA00023295"/>
    </source>
</evidence>